<comment type="subcellular location">
    <subcellularLocation>
        <location evidence="1">Cell membrane</location>
        <topology evidence="1">Multi-pass membrane protein</topology>
    </subcellularLocation>
</comment>
<evidence type="ECO:0000256" key="3">
    <source>
        <dbReference type="ARBA" id="ARBA00022676"/>
    </source>
</evidence>
<dbReference type="Proteomes" id="UP001216907">
    <property type="component" value="Unassembled WGS sequence"/>
</dbReference>
<evidence type="ECO:0000256" key="4">
    <source>
        <dbReference type="ARBA" id="ARBA00022679"/>
    </source>
</evidence>
<evidence type="ECO:0000256" key="8">
    <source>
        <dbReference type="SAM" id="Phobius"/>
    </source>
</evidence>
<dbReference type="RefSeq" id="WP_277860402.1">
    <property type="nucleotide sequence ID" value="NZ_JARRAG010000002.1"/>
</dbReference>
<protein>
    <submittedName>
        <fullName evidence="10">Glycosyltransferase family 39 protein</fullName>
        <ecNumber evidence="10">2.4.-.-</ecNumber>
    </submittedName>
</protein>
<dbReference type="PANTHER" id="PTHR33908:SF11">
    <property type="entry name" value="MEMBRANE PROTEIN"/>
    <property type="match status" value="1"/>
</dbReference>
<keyword evidence="3 10" id="KW-0328">Glycosyltransferase</keyword>
<dbReference type="EMBL" id="JARRAG010000002">
    <property type="protein sequence ID" value="MDG3004040.1"/>
    <property type="molecule type" value="Genomic_DNA"/>
</dbReference>
<feature type="transmembrane region" description="Helical" evidence="8">
    <location>
        <begin position="293"/>
        <end position="310"/>
    </location>
</feature>
<evidence type="ECO:0000313" key="10">
    <source>
        <dbReference type="EMBL" id="MDG3004040.1"/>
    </source>
</evidence>
<evidence type="ECO:0000256" key="6">
    <source>
        <dbReference type="ARBA" id="ARBA00022989"/>
    </source>
</evidence>
<dbReference type="PANTHER" id="PTHR33908">
    <property type="entry name" value="MANNOSYLTRANSFERASE YKCB-RELATED"/>
    <property type="match status" value="1"/>
</dbReference>
<feature type="transmembrane region" description="Helical" evidence="8">
    <location>
        <begin position="391"/>
        <end position="410"/>
    </location>
</feature>
<evidence type="ECO:0000256" key="7">
    <source>
        <dbReference type="ARBA" id="ARBA00023136"/>
    </source>
</evidence>
<feature type="transmembrane region" description="Helical" evidence="8">
    <location>
        <begin position="112"/>
        <end position="128"/>
    </location>
</feature>
<evidence type="ECO:0000259" key="9">
    <source>
        <dbReference type="Pfam" id="PF13231"/>
    </source>
</evidence>
<feature type="transmembrane region" description="Helical" evidence="8">
    <location>
        <begin position="209"/>
        <end position="227"/>
    </location>
</feature>
<comment type="caution">
    <text evidence="10">The sequence shown here is derived from an EMBL/GenBank/DDBJ whole genome shotgun (WGS) entry which is preliminary data.</text>
</comment>
<dbReference type="GO" id="GO:0016757">
    <property type="term" value="F:glycosyltransferase activity"/>
    <property type="evidence" value="ECO:0007669"/>
    <property type="project" value="UniProtKB-KW"/>
</dbReference>
<sequence>MAHRRWLIGILAFAALLHAAAIARTLVPAQDGLKFLAVARRFQTDPWVDVVRGTDQHPLYPALVAAAEPLTATLAGPGPDAWRIAAQAVSAAASLLMLLPLFALARRIFDDRVALVAAFLYVLLPVPAEVGRDTLGNAVGLLGMTTSLWLGATAVRRDSWRLAMACGLVGGAAYLARPEAIVAPAAVGLAYLVHLARTRGIRSIATAPAPAALALAVLVCVGSYALAKGQVSEKLALRHAAALGPQTIVRRSTPQPLPPGLDRAALDLSPKEESNERTLDGPFDALRWVGRRWWDEMCWGFAIMAIWGLARRRFIRTACGREAGDGSAERLVLGIFAATYVLVLMRHGSNLGYLSGRHVLPLVAISTIWSAAGMVICLQRLGTKVPASPRAWRAVVVAATAVVATGLVAYQLRTGHESRRGHWQAGRWLAAHAGAGDQILDTRGWARFVAGRPDGYDYWHVRQALSDRHLAYVVVGRDELEAKSRRSESLHALLAFAATPVQDFPSLVEGRDVGTRIYRVNQPVSWEGFAP</sequence>
<proteinExistence type="predicted"/>
<feature type="domain" description="Glycosyltransferase RgtA/B/C/D-like" evidence="9">
    <location>
        <begin position="86"/>
        <end position="219"/>
    </location>
</feature>
<keyword evidence="11" id="KW-1185">Reference proteome</keyword>
<feature type="transmembrane region" description="Helical" evidence="8">
    <location>
        <begin position="134"/>
        <end position="152"/>
    </location>
</feature>
<evidence type="ECO:0000256" key="1">
    <source>
        <dbReference type="ARBA" id="ARBA00004651"/>
    </source>
</evidence>
<feature type="transmembrane region" description="Helical" evidence="8">
    <location>
        <begin position="331"/>
        <end position="347"/>
    </location>
</feature>
<keyword evidence="7 8" id="KW-0472">Membrane</keyword>
<feature type="transmembrane region" description="Helical" evidence="8">
    <location>
        <begin position="159"/>
        <end position="175"/>
    </location>
</feature>
<keyword evidence="6 8" id="KW-1133">Transmembrane helix</keyword>
<feature type="transmembrane region" description="Helical" evidence="8">
    <location>
        <begin position="181"/>
        <end position="197"/>
    </location>
</feature>
<keyword evidence="5 8" id="KW-0812">Transmembrane</keyword>
<dbReference type="EC" id="2.4.-.-" evidence="10"/>
<dbReference type="InterPro" id="IPR038731">
    <property type="entry name" value="RgtA/B/C-like"/>
</dbReference>
<evidence type="ECO:0000256" key="2">
    <source>
        <dbReference type="ARBA" id="ARBA00022475"/>
    </source>
</evidence>
<keyword evidence="2" id="KW-1003">Cell membrane</keyword>
<organism evidence="10 11">
    <name type="scientific">Paludisphaera mucosa</name>
    <dbReference type="NCBI Taxonomy" id="3030827"/>
    <lineage>
        <taxon>Bacteria</taxon>
        <taxon>Pseudomonadati</taxon>
        <taxon>Planctomycetota</taxon>
        <taxon>Planctomycetia</taxon>
        <taxon>Isosphaerales</taxon>
        <taxon>Isosphaeraceae</taxon>
        <taxon>Paludisphaera</taxon>
    </lineage>
</organism>
<evidence type="ECO:0000313" key="11">
    <source>
        <dbReference type="Proteomes" id="UP001216907"/>
    </source>
</evidence>
<dbReference type="InterPro" id="IPR050297">
    <property type="entry name" value="LipidA_mod_glycosyltrf_83"/>
</dbReference>
<feature type="transmembrane region" description="Helical" evidence="8">
    <location>
        <begin position="84"/>
        <end position="105"/>
    </location>
</feature>
<evidence type="ECO:0000256" key="5">
    <source>
        <dbReference type="ARBA" id="ARBA00022692"/>
    </source>
</evidence>
<keyword evidence="4 10" id="KW-0808">Transferase</keyword>
<accession>A0ABT6F912</accession>
<feature type="transmembrane region" description="Helical" evidence="8">
    <location>
        <begin position="359"/>
        <end position="379"/>
    </location>
</feature>
<name>A0ABT6F912_9BACT</name>
<dbReference type="Pfam" id="PF13231">
    <property type="entry name" value="PMT_2"/>
    <property type="match status" value="1"/>
</dbReference>
<reference evidence="10 11" key="1">
    <citation type="submission" date="2023-03" db="EMBL/GenBank/DDBJ databases">
        <title>Paludisphaera mucosa sp. nov. a novel planctomycete from northern fen.</title>
        <authorList>
            <person name="Ivanova A."/>
        </authorList>
    </citation>
    <scope>NUCLEOTIDE SEQUENCE [LARGE SCALE GENOMIC DNA]</scope>
    <source>
        <strain evidence="10 11">Pla2</strain>
    </source>
</reference>
<gene>
    <name evidence="10" type="ORF">PZE19_09670</name>
</gene>